<evidence type="ECO:0000256" key="6">
    <source>
        <dbReference type="SAM" id="Phobius"/>
    </source>
</evidence>
<proteinExistence type="predicted"/>
<dbReference type="RefSeq" id="WP_005877563.1">
    <property type="nucleotide sequence ID" value="NZ_CABMNL010000001.1"/>
</dbReference>
<organism evidence="7 8">
    <name type="scientific">Oxalobacter paraformigenes</name>
    <dbReference type="NCBI Taxonomy" id="556268"/>
    <lineage>
        <taxon>Bacteria</taxon>
        <taxon>Pseudomonadati</taxon>
        <taxon>Pseudomonadota</taxon>
        <taxon>Betaproteobacteria</taxon>
        <taxon>Burkholderiales</taxon>
        <taxon>Oxalobacteraceae</taxon>
        <taxon>Oxalobacter</taxon>
    </lineage>
</organism>
<accession>C3X4H2</accession>
<reference evidence="7" key="1">
    <citation type="submission" date="2011-10" db="EMBL/GenBank/DDBJ databases">
        <title>The Genome Sequence of Oxalobacter formigenes HOxBLS.</title>
        <authorList>
            <consortium name="The Broad Institute Genome Sequencing Platform"/>
            <person name="Earl A."/>
            <person name="Ward D."/>
            <person name="Feldgarden M."/>
            <person name="Gevers D."/>
            <person name="Allison M.J."/>
            <person name="Humphrey S."/>
            <person name="Young S.K."/>
            <person name="Zeng Q."/>
            <person name="Gargeya S."/>
            <person name="Fitzgerald M."/>
            <person name="Haas B."/>
            <person name="Abouelleil A."/>
            <person name="Alvarado L."/>
            <person name="Arachchi H.M."/>
            <person name="Berlin A."/>
            <person name="Brown A."/>
            <person name="Chapman S.B."/>
            <person name="Chen Z."/>
            <person name="Dunbar C."/>
            <person name="Freedman E."/>
            <person name="Gearin G."/>
            <person name="Goldberg J."/>
            <person name="Griggs A."/>
            <person name="Gujja S."/>
            <person name="Heiman D."/>
            <person name="Howarth C."/>
            <person name="Larson L."/>
            <person name="Lui A."/>
            <person name="MacDonald P.J.P."/>
            <person name="Montmayeur A."/>
            <person name="Murphy C."/>
            <person name="Neiman D."/>
            <person name="Pearson M."/>
            <person name="Priest M."/>
            <person name="Roberts A."/>
            <person name="Saif S."/>
            <person name="Shea T."/>
            <person name="Shenoy N."/>
            <person name="Sisk P."/>
            <person name="Stolte C."/>
            <person name="Sykes S."/>
            <person name="Wortman J."/>
            <person name="Nusbaum C."/>
            <person name="Birren B."/>
        </authorList>
    </citation>
    <scope>NUCLEOTIDE SEQUENCE [LARGE SCALE GENOMIC DNA]</scope>
    <source>
        <strain evidence="7">HOxBLS</strain>
    </source>
</reference>
<dbReference type="InterPro" id="IPR051045">
    <property type="entry name" value="TonB-dependent_transducer"/>
</dbReference>
<evidence type="ECO:0000256" key="3">
    <source>
        <dbReference type="ARBA" id="ARBA00022989"/>
    </source>
</evidence>
<evidence type="ECO:0000256" key="1">
    <source>
        <dbReference type="ARBA" id="ARBA00004167"/>
    </source>
</evidence>
<dbReference type="PANTHER" id="PTHR33446">
    <property type="entry name" value="PROTEIN TONB-RELATED"/>
    <property type="match status" value="1"/>
</dbReference>
<dbReference type="GO" id="GO:0019534">
    <property type="term" value="F:toxin transmembrane transporter activity"/>
    <property type="evidence" value="ECO:0007669"/>
    <property type="project" value="InterPro"/>
</dbReference>
<dbReference type="Proteomes" id="UP000003973">
    <property type="component" value="Unassembled WGS sequence"/>
</dbReference>
<dbReference type="AlphaFoldDB" id="C3X4H2"/>
<feature type="compositionally biased region" description="Gly residues" evidence="5">
    <location>
        <begin position="164"/>
        <end position="193"/>
    </location>
</feature>
<dbReference type="EMBL" id="ACDP02000006">
    <property type="protein sequence ID" value="EEO28108.1"/>
    <property type="molecule type" value="Genomic_DNA"/>
</dbReference>
<dbReference type="HOGENOM" id="CLU_061525_1_0_4"/>
<comment type="caution">
    <text evidence="7">The sequence shown here is derived from an EMBL/GenBank/DDBJ whole genome shotgun (WGS) entry which is preliminary data.</text>
</comment>
<dbReference type="GO" id="GO:0031992">
    <property type="term" value="F:energy transducer activity"/>
    <property type="evidence" value="ECO:0007669"/>
    <property type="project" value="TreeGrafter"/>
</dbReference>
<dbReference type="NCBIfam" id="TIGR02794">
    <property type="entry name" value="tolA_full"/>
    <property type="match status" value="1"/>
</dbReference>
<protein>
    <submittedName>
        <fullName evidence="7">Protein TolA</fullName>
    </submittedName>
</protein>
<dbReference type="Gene3D" id="3.30.1150.10">
    <property type="match status" value="1"/>
</dbReference>
<feature type="compositionally biased region" description="Basic and acidic residues" evidence="5">
    <location>
        <begin position="90"/>
        <end position="143"/>
    </location>
</feature>
<keyword evidence="8" id="KW-1185">Reference proteome</keyword>
<evidence type="ECO:0000256" key="2">
    <source>
        <dbReference type="ARBA" id="ARBA00022692"/>
    </source>
</evidence>
<dbReference type="Pfam" id="PF13103">
    <property type="entry name" value="TonB_2"/>
    <property type="match status" value="1"/>
</dbReference>
<evidence type="ECO:0000256" key="5">
    <source>
        <dbReference type="SAM" id="MobiDB-lite"/>
    </source>
</evidence>
<gene>
    <name evidence="7" type="ORF">OFAG_01261</name>
</gene>
<name>C3X4H2_9BURK</name>
<sequence>MENGLLSIPKEKKLKPAFVLALAVHLVLVAFLWIGVSWQADTGDMVEAEVWDIKVREAAPLAAGQRSAMAAAEQTEQRVAAEPPAASPEPEMREPVARTRPDIALEQEKKKAEAKKRADERKRQQEEQARLKKEAEDARKKQQADAAAAKRAKVLLDQEAKRIAGGGSGGGTGKGTGGGGTATSGPTGSGGTGTSPYSTGPGKADAGYIQKVAAKIKSNTSFSVPASLAGNPPVVYDVELLPDGTLRNIRKRKSSGVAGFDEAVLRAIEKSAPYPRDRSGRVPSGFTLTHKPKG</sequence>
<evidence type="ECO:0000313" key="7">
    <source>
        <dbReference type="EMBL" id="EEO28108.1"/>
    </source>
</evidence>
<dbReference type="InterPro" id="IPR014161">
    <property type="entry name" value="Tol-Pal_TolA"/>
</dbReference>
<feature type="region of interest" description="Disordered" evidence="5">
    <location>
        <begin position="73"/>
        <end position="205"/>
    </location>
</feature>
<dbReference type="GO" id="GO:0098797">
    <property type="term" value="C:plasma membrane protein complex"/>
    <property type="evidence" value="ECO:0007669"/>
    <property type="project" value="TreeGrafter"/>
</dbReference>
<comment type="subcellular location">
    <subcellularLocation>
        <location evidence="1">Membrane</location>
        <topology evidence="1">Single-pass membrane protein</topology>
    </subcellularLocation>
</comment>
<keyword evidence="2 6" id="KW-0812">Transmembrane</keyword>
<evidence type="ECO:0000313" key="8">
    <source>
        <dbReference type="Proteomes" id="UP000003973"/>
    </source>
</evidence>
<evidence type="ECO:0000256" key="4">
    <source>
        <dbReference type="ARBA" id="ARBA00023136"/>
    </source>
</evidence>
<dbReference type="SUPFAM" id="SSF74653">
    <property type="entry name" value="TolA/TonB C-terminal domain"/>
    <property type="match status" value="1"/>
</dbReference>
<keyword evidence="3 6" id="KW-1133">Transmembrane helix</keyword>
<keyword evidence="4 6" id="KW-0472">Membrane</keyword>
<feature type="region of interest" description="Disordered" evidence="5">
    <location>
        <begin position="274"/>
        <end position="294"/>
    </location>
</feature>
<dbReference type="PANTHER" id="PTHR33446:SF2">
    <property type="entry name" value="PROTEIN TONB"/>
    <property type="match status" value="1"/>
</dbReference>
<feature type="transmembrane region" description="Helical" evidence="6">
    <location>
        <begin position="17"/>
        <end position="36"/>
    </location>
</feature>
<dbReference type="InterPro" id="IPR006260">
    <property type="entry name" value="TonB/TolA_C"/>
</dbReference>
<dbReference type="NCBIfam" id="TIGR01352">
    <property type="entry name" value="tonB_Cterm"/>
    <property type="match status" value="1"/>
</dbReference>
<dbReference type="eggNOG" id="COG0810">
    <property type="taxonomic scope" value="Bacteria"/>
</dbReference>
<dbReference type="GO" id="GO:0043213">
    <property type="term" value="P:bacteriocin transport"/>
    <property type="evidence" value="ECO:0007669"/>
    <property type="project" value="InterPro"/>
</dbReference>